<organism evidence="1 2">
    <name type="scientific">Eumeta variegata</name>
    <name type="common">Bagworm moth</name>
    <name type="synonym">Eumeta japonica</name>
    <dbReference type="NCBI Taxonomy" id="151549"/>
    <lineage>
        <taxon>Eukaryota</taxon>
        <taxon>Metazoa</taxon>
        <taxon>Ecdysozoa</taxon>
        <taxon>Arthropoda</taxon>
        <taxon>Hexapoda</taxon>
        <taxon>Insecta</taxon>
        <taxon>Pterygota</taxon>
        <taxon>Neoptera</taxon>
        <taxon>Endopterygota</taxon>
        <taxon>Lepidoptera</taxon>
        <taxon>Glossata</taxon>
        <taxon>Ditrysia</taxon>
        <taxon>Tineoidea</taxon>
        <taxon>Psychidae</taxon>
        <taxon>Oiketicinae</taxon>
        <taxon>Eumeta</taxon>
    </lineage>
</organism>
<comment type="caution">
    <text evidence="1">The sequence shown here is derived from an EMBL/GenBank/DDBJ whole genome shotgun (WGS) entry which is preliminary data.</text>
</comment>
<keyword evidence="2" id="KW-1185">Reference proteome</keyword>
<proteinExistence type="predicted"/>
<dbReference type="EMBL" id="BGZK01000022">
    <property type="protein sequence ID" value="GBP06425.1"/>
    <property type="molecule type" value="Genomic_DNA"/>
</dbReference>
<reference evidence="1 2" key="1">
    <citation type="journal article" date="2019" name="Commun. Biol.">
        <title>The bagworm genome reveals a unique fibroin gene that provides high tensile strength.</title>
        <authorList>
            <person name="Kono N."/>
            <person name="Nakamura H."/>
            <person name="Ohtoshi R."/>
            <person name="Tomita M."/>
            <person name="Numata K."/>
            <person name="Arakawa K."/>
        </authorList>
    </citation>
    <scope>NUCLEOTIDE SEQUENCE [LARGE SCALE GENOMIC DNA]</scope>
</reference>
<name>A0A4C1SWV9_EUMVA</name>
<sequence>MQRSFDTEALEQIDICPRASVSKDPASVCATPRSFSTKPGFSRLMVVGLAPPKHLRPTPAHEAHLGFLHIVLLATAAAHRWAEHLEWNTLFRSTTTVEEPSKVAGDEQLDMLGGAEWGQREASPPRDAPLPSFGFTQEQVACVCEASMIPDYAILHYERRTIKNTWFARDRRRVDTRIFDLSRISTLVSFLGEYFKAVGPYGGIALTISSVDSSRPALRPRRCLRCLTHGCDQNPI</sequence>
<dbReference type="OrthoDB" id="3501850at2759"/>
<dbReference type="Proteomes" id="UP000299102">
    <property type="component" value="Unassembled WGS sequence"/>
</dbReference>
<accession>A0A4C1SWV9</accession>
<gene>
    <name evidence="1" type="ORF">EVAR_4568_1</name>
</gene>
<protein>
    <submittedName>
        <fullName evidence="1">Uncharacterized protein</fullName>
    </submittedName>
</protein>
<evidence type="ECO:0000313" key="1">
    <source>
        <dbReference type="EMBL" id="GBP06425.1"/>
    </source>
</evidence>
<evidence type="ECO:0000313" key="2">
    <source>
        <dbReference type="Proteomes" id="UP000299102"/>
    </source>
</evidence>
<dbReference type="AlphaFoldDB" id="A0A4C1SWV9"/>